<dbReference type="InterPro" id="IPR051681">
    <property type="entry name" value="Ser/Thr_Kinases-Pseudokinases"/>
</dbReference>
<dbReference type="PROSITE" id="PS50011">
    <property type="entry name" value="PROTEIN_KINASE_DOM"/>
    <property type="match status" value="1"/>
</dbReference>
<feature type="signal peptide" evidence="3">
    <location>
        <begin position="1"/>
        <end position="30"/>
    </location>
</feature>
<dbReference type="OMA" id="CTLQHRN"/>
<feature type="domain" description="Protein kinase" evidence="4">
    <location>
        <begin position="463"/>
        <end position="733"/>
    </location>
</feature>
<organism evidence="5 6">
    <name type="scientific">Phytophthora ramorum</name>
    <name type="common">Sudden oak death agent</name>
    <dbReference type="NCBI Taxonomy" id="164328"/>
    <lineage>
        <taxon>Eukaryota</taxon>
        <taxon>Sar</taxon>
        <taxon>Stramenopiles</taxon>
        <taxon>Oomycota</taxon>
        <taxon>Peronosporomycetes</taxon>
        <taxon>Peronosporales</taxon>
        <taxon>Peronosporaceae</taxon>
        <taxon>Phytophthora</taxon>
    </lineage>
</organism>
<dbReference type="SMART" id="SM00220">
    <property type="entry name" value="S_TKc"/>
    <property type="match status" value="1"/>
</dbReference>
<keyword evidence="2" id="KW-0472">Membrane</keyword>
<dbReference type="InterPro" id="IPR000719">
    <property type="entry name" value="Prot_kinase_dom"/>
</dbReference>
<feature type="compositionally biased region" description="Basic and acidic residues" evidence="1">
    <location>
        <begin position="799"/>
        <end position="814"/>
    </location>
</feature>
<dbReference type="VEuPathDB" id="FungiDB:KRP22_14465"/>
<dbReference type="InParanoid" id="H3H0L7"/>
<dbReference type="Gene3D" id="1.10.510.10">
    <property type="entry name" value="Transferase(Phosphotransferase) domain 1"/>
    <property type="match status" value="1"/>
</dbReference>
<evidence type="ECO:0000313" key="5">
    <source>
        <dbReference type="EnsemblProtists" id="Phyra83716"/>
    </source>
</evidence>
<keyword evidence="2" id="KW-1133">Transmembrane helix</keyword>
<feature type="region of interest" description="Disordered" evidence="1">
    <location>
        <begin position="334"/>
        <end position="355"/>
    </location>
</feature>
<dbReference type="InterPro" id="IPR011009">
    <property type="entry name" value="Kinase-like_dom_sf"/>
</dbReference>
<dbReference type="InterPro" id="IPR008271">
    <property type="entry name" value="Ser/Thr_kinase_AS"/>
</dbReference>
<dbReference type="STRING" id="164328.H3H0L7"/>
<feature type="compositionally biased region" description="Polar residues" evidence="1">
    <location>
        <begin position="815"/>
        <end position="827"/>
    </location>
</feature>
<keyword evidence="2" id="KW-0812">Transmembrane</keyword>
<dbReference type="GO" id="GO:0005524">
    <property type="term" value="F:ATP binding"/>
    <property type="evidence" value="ECO:0007669"/>
    <property type="project" value="InterPro"/>
</dbReference>
<dbReference type="AlphaFoldDB" id="H3H0L7"/>
<accession>H3H0L7</accession>
<dbReference type="PANTHER" id="PTHR44329:SF214">
    <property type="entry name" value="PROTEIN KINASE DOMAIN-CONTAINING PROTEIN"/>
    <property type="match status" value="1"/>
</dbReference>
<evidence type="ECO:0000313" key="6">
    <source>
        <dbReference type="Proteomes" id="UP000005238"/>
    </source>
</evidence>
<feature type="region of interest" description="Disordered" evidence="1">
    <location>
        <begin position="370"/>
        <end position="389"/>
    </location>
</feature>
<feature type="chain" id="PRO_5003588030" description="Protein kinase domain-containing protein" evidence="3">
    <location>
        <begin position="31"/>
        <end position="960"/>
    </location>
</feature>
<keyword evidence="3" id="KW-0732">Signal</keyword>
<proteinExistence type="predicted"/>
<feature type="transmembrane region" description="Helical" evidence="2">
    <location>
        <begin position="300"/>
        <end position="324"/>
    </location>
</feature>
<dbReference type="Proteomes" id="UP000005238">
    <property type="component" value="Unassembled WGS sequence"/>
</dbReference>
<dbReference type="EnsemblProtists" id="Phyra83716">
    <property type="protein sequence ID" value="Phyra83716"/>
    <property type="gene ID" value="Phyra83716"/>
</dbReference>
<dbReference type="PANTHER" id="PTHR44329">
    <property type="entry name" value="SERINE/THREONINE-PROTEIN KINASE TNNI3K-RELATED"/>
    <property type="match status" value="1"/>
</dbReference>
<dbReference type="SUPFAM" id="SSF56112">
    <property type="entry name" value="Protein kinase-like (PK-like)"/>
    <property type="match status" value="1"/>
</dbReference>
<dbReference type="CDD" id="cd13999">
    <property type="entry name" value="STKc_MAP3K-like"/>
    <property type="match status" value="1"/>
</dbReference>
<dbReference type="Pfam" id="PF07714">
    <property type="entry name" value="PK_Tyr_Ser-Thr"/>
    <property type="match status" value="1"/>
</dbReference>
<dbReference type="GO" id="GO:0004674">
    <property type="term" value="F:protein serine/threonine kinase activity"/>
    <property type="evidence" value="ECO:0000318"/>
    <property type="project" value="GO_Central"/>
</dbReference>
<reference evidence="6" key="1">
    <citation type="journal article" date="2006" name="Science">
        <title>Phytophthora genome sequences uncover evolutionary origins and mechanisms of pathogenesis.</title>
        <authorList>
            <person name="Tyler B.M."/>
            <person name="Tripathy S."/>
            <person name="Zhang X."/>
            <person name="Dehal P."/>
            <person name="Jiang R.H."/>
            <person name="Aerts A."/>
            <person name="Arredondo F.D."/>
            <person name="Baxter L."/>
            <person name="Bensasson D."/>
            <person name="Beynon J.L."/>
            <person name="Chapman J."/>
            <person name="Damasceno C.M."/>
            <person name="Dorrance A.E."/>
            <person name="Dou D."/>
            <person name="Dickerman A.W."/>
            <person name="Dubchak I.L."/>
            <person name="Garbelotto M."/>
            <person name="Gijzen M."/>
            <person name="Gordon S.G."/>
            <person name="Govers F."/>
            <person name="Grunwald N.J."/>
            <person name="Huang W."/>
            <person name="Ivors K.L."/>
            <person name="Jones R.W."/>
            <person name="Kamoun S."/>
            <person name="Krampis K."/>
            <person name="Lamour K.H."/>
            <person name="Lee M.K."/>
            <person name="McDonald W.H."/>
            <person name="Medina M."/>
            <person name="Meijer H.J."/>
            <person name="Nordberg E.K."/>
            <person name="Maclean D.J."/>
            <person name="Ospina-Giraldo M.D."/>
            <person name="Morris P.F."/>
            <person name="Phuntumart V."/>
            <person name="Putnam N.H."/>
            <person name="Rash S."/>
            <person name="Rose J.K."/>
            <person name="Sakihama Y."/>
            <person name="Salamov A.A."/>
            <person name="Savidor A."/>
            <person name="Scheuring C.F."/>
            <person name="Smith B.M."/>
            <person name="Sobral B.W."/>
            <person name="Terry A."/>
            <person name="Torto-Alalibo T.A."/>
            <person name="Win J."/>
            <person name="Xu Z."/>
            <person name="Zhang H."/>
            <person name="Grigoriev I.V."/>
            <person name="Rokhsar D.S."/>
            <person name="Boore J.L."/>
        </authorList>
    </citation>
    <scope>NUCLEOTIDE SEQUENCE [LARGE SCALE GENOMIC DNA]</scope>
    <source>
        <strain evidence="6">Pr102</strain>
    </source>
</reference>
<dbReference type="VEuPathDB" id="FungiDB:KRP23_14201"/>
<dbReference type="VEuPathDB" id="FungiDB:KRP23_14200"/>
<evidence type="ECO:0000256" key="2">
    <source>
        <dbReference type="SAM" id="Phobius"/>
    </source>
</evidence>
<dbReference type="eggNOG" id="KOG0192">
    <property type="taxonomic scope" value="Eukaryota"/>
</dbReference>
<dbReference type="EMBL" id="DS566091">
    <property type="status" value="NOT_ANNOTATED_CDS"/>
    <property type="molecule type" value="Genomic_DNA"/>
</dbReference>
<dbReference type="GO" id="GO:0007165">
    <property type="term" value="P:signal transduction"/>
    <property type="evidence" value="ECO:0000318"/>
    <property type="project" value="GO_Central"/>
</dbReference>
<feature type="region of interest" description="Disordered" evidence="1">
    <location>
        <begin position="909"/>
        <end position="928"/>
    </location>
</feature>
<evidence type="ECO:0000256" key="1">
    <source>
        <dbReference type="SAM" id="MobiDB-lite"/>
    </source>
</evidence>
<protein>
    <recommendedName>
        <fullName evidence="4">Protein kinase domain-containing protein</fullName>
    </recommendedName>
</protein>
<name>H3H0L7_PHYRM</name>
<evidence type="ECO:0000259" key="4">
    <source>
        <dbReference type="PROSITE" id="PS50011"/>
    </source>
</evidence>
<keyword evidence="6" id="KW-1185">Reference proteome</keyword>
<reference evidence="5" key="2">
    <citation type="submission" date="2015-06" db="UniProtKB">
        <authorList>
            <consortium name="EnsemblProtists"/>
        </authorList>
    </citation>
    <scope>IDENTIFICATION</scope>
    <source>
        <strain evidence="5">Pr102</strain>
    </source>
</reference>
<evidence type="ECO:0000256" key="3">
    <source>
        <dbReference type="SAM" id="SignalP"/>
    </source>
</evidence>
<dbReference type="HOGENOM" id="CLU_000288_63_45_1"/>
<dbReference type="PROSITE" id="PS00108">
    <property type="entry name" value="PROTEIN_KINASE_ST"/>
    <property type="match status" value="1"/>
</dbReference>
<dbReference type="InterPro" id="IPR001245">
    <property type="entry name" value="Ser-Thr/Tyr_kinase_cat_dom"/>
</dbReference>
<sequence length="960" mass="104753">MRNVVLRRRRGKLQLLAVSAALSLGGNVVAQATSSGSDILARCEGLQSDTAVLTAPTDADLPSDVASTLSAHSEVTWSDLDDVAKVGLLWAHGYVFSGGSSNGDKAGDAILEVYTRCSEGAATGVAMADVEVSYDDFTGQASQCDAASCGSYYQATNTNCVANVTSAIQCAVDGASATLQTASSVSFWSSAASSSTIPYPQVFQHGIALSDETKALQVYSIHMRNSDVGTSCGNTLDAIIPCLRMEDLTSSRTSSSSGASGFCKPAVDAATVSNFLALASTIPVDKQSDDSSSQDGGSNMALILGAGIGGGVLFVIMLVICCCCRKKEMQNTEHPSETAAIGTAPEQTESQTSSAIRSGLGFIPRVIGRRRKSNDSSSDISSDAATNVNVQTNRGRRSSWYTFGNASNRESTAYGRRSSMAGTWVGATGGGKTVSEYCNESEILTTFMQDPEVFTKRIAFDELTFLRMLSKGAYGEVWLGQLETGHVAIKRLLPEKCQFTASLEQFAGEIQLMCTLQHRNVVSFVGVSWNRLQNLCAVVEYMEAGDLDEVLKKNRDKFSWQREKISIAMDVAEGLVYLHCLRPVVVHRDLKSKNVLLNRKFHAKLSDFGVSRKTHVNETMTSGVGTLLWTAPEIIEGKKYSEKADIYSLGVVLSEMDTCEPPFSDVTSDKGERLPGMQLAQLVRLGKIRVSLRQDCPPNLRKLVMDCTQLDPDARPSSMQVAFTLKSIIAPTLRLDWTMTNDANDRTAQEQQVATFSQHSRQVVVELAEVKTKAIQHQEESSTLLREMEALQNKVETAGQEKQDRETQRTEALEQRQSPTTVSSWTTRETDEDTGGYVVPPVDIPTRYRTRDLQGGNEVGGNYVIFTYWAFKRRQQRMHHLRPILERTDAGDQELRSEIKEATPEVVSKPAGVPVQTQQRFGRKRASEEISDSEDRLRLLRRKLNTCLANAAARARLETS</sequence>
<dbReference type="Gene3D" id="3.30.200.20">
    <property type="entry name" value="Phosphorylase Kinase, domain 1"/>
    <property type="match status" value="1"/>
</dbReference>
<feature type="region of interest" description="Disordered" evidence="1">
    <location>
        <begin position="795"/>
        <end position="841"/>
    </location>
</feature>
<feature type="compositionally biased region" description="Polar residues" evidence="1">
    <location>
        <begin position="345"/>
        <end position="355"/>
    </location>
</feature>